<feature type="transmembrane region" description="Helical" evidence="1">
    <location>
        <begin position="33"/>
        <end position="52"/>
    </location>
</feature>
<keyword evidence="1" id="KW-0812">Transmembrane</keyword>
<reference evidence="3" key="1">
    <citation type="submission" date="2017-06" db="EMBL/GenBank/DDBJ databases">
        <title>Capnocytophaga spp. assemblies.</title>
        <authorList>
            <person name="Gulvik C.A."/>
        </authorList>
    </citation>
    <scope>NUCLEOTIDE SEQUENCE [LARGE SCALE GENOMIC DNA]</scope>
    <source>
        <strain evidence="3">H3936</strain>
    </source>
</reference>
<gene>
    <name evidence="2" type="ORF">CGC54_08580</name>
</gene>
<evidence type="ECO:0000313" key="3">
    <source>
        <dbReference type="Proteomes" id="UP000243753"/>
    </source>
</evidence>
<accession>A0AAC9Z634</accession>
<evidence type="ECO:0000256" key="1">
    <source>
        <dbReference type="SAM" id="Phobius"/>
    </source>
</evidence>
<dbReference type="AlphaFoldDB" id="A0AAC9Z634"/>
<keyword evidence="1" id="KW-0472">Membrane</keyword>
<protein>
    <submittedName>
        <fullName evidence="2">Uncharacterized protein</fullName>
    </submittedName>
</protein>
<organism evidence="2 3">
    <name type="scientific">Capnocytophaga canimorsus</name>
    <dbReference type="NCBI Taxonomy" id="28188"/>
    <lineage>
        <taxon>Bacteria</taxon>
        <taxon>Pseudomonadati</taxon>
        <taxon>Bacteroidota</taxon>
        <taxon>Flavobacteriia</taxon>
        <taxon>Flavobacteriales</taxon>
        <taxon>Flavobacteriaceae</taxon>
        <taxon>Capnocytophaga</taxon>
    </lineage>
</organism>
<keyword evidence="1" id="KW-1133">Transmembrane helix</keyword>
<sequence>MYKSLNYRIYSPIYSVLRDFFFFVKKKERKNELTFYVINCKCVFYVFGFDSIKTNLFLSH</sequence>
<name>A0AAC9Z634_9FLAO</name>
<dbReference type="EMBL" id="CP022389">
    <property type="protein sequence ID" value="ATA94382.1"/>
    <property type="molecule type" value="Genomic_DNA"/>
</dbReference>
<evidence type="ECO:0000313" key="2">
    <source>
        <dbReference type="EMBL" id="ATA94382.1"/>
    </source>
</evidence>
<proteinExistence type="predicted"/>
<dbReference type="Proteomes" id="UP000243753">
    <property type="component" value="Chromosome"/>
</dbReference>